<dbReference type="InterPro" id="IPR009057">
    <property type="entry name" value="Homeodomain-like_sf"/>
</dbReference>
<dbReference type="Gene3D" id="3.40.50.880">
    <property type="match status" value="1"/>
</dbReference>
<evidence type="ECO:0000256" key="3">
    <source>
        <dbReference type="ARBA" id="ARBA00023163"/>
    </source>
</evidence>
<dbReference type="PANTHER" id="PTHR43130:SF3">
    <property type="entry name" value="HTH-TYPE TRANSCRIPTIONAL REGULATOR RV1931C"/>
    <property type="match status" value="1"/>
</dbReference>
<dbReference type="PROSITE" id="PS00041">
    <property type="entry name" value="HTH_ARAC_FAMILY_1"/>
    <property type="match status" value="1"/>
</dbReference>
<reference evidence="6" key="1">
    <citation type="journal article" date="2019" name="Int. J. Syst. Evol. Microbiol.">
        <title>The Global Catalogue of Microorganisms (GCM) 10K type strain sequencing project: providing services to taxonomists for standard genome sequencing and annotation.</title>
        <authorList>
            <consortium name="The Broad Institute Genomics Platform"/>
            <consortium name="The Broad Institute Genome Sequencing Center for Infectious Disease"/>
            <person name="Wu L."/>
            <person name="Ma J."/>
        </authorList>
    </citation>
    <scope>NUCLEOTIDE SEQUENCE [LARGE SCALE GENOMIC DNA]</scope>
    <source>
        <strain evidence="6">JCM 19134</strain>
    </source>
</reference>
<dbReference type="Proteomes" id="UP001409585">
    <property type="component" value="Unassembled WGS sequence"/>
</dbReference>
<dbReference type="InterPro" id="IPR052158">
    <property type="entry name" value="INH-QAR"/>
</dbReference>
<dbReference type="AlphaFoldDB" id="A0AAV3U0Q3"/>
<dbReference type="GO" id="GO:0003700">
    <property type="term" value="F:DNA-binding transcription factor activity"/>
    <property type="evidence" value="ECO:0007669"/>
    <property type="project" value="InterPro"/>
</dbReference>
<name>A0AAV3U0Q3_9ALTE</name>
<dbReference type="Pfam" id="PF12833">
    <property type="entry name" value="HTH_18"/>
    <property type="match status" value="1"/>
</dbReference>
<comment type="caution">
    <text evidence="5">The sequence shown here is derived from an EMBL/GenBank/DDBJ whole genome shotgun (WGS) entry which is preliminary data.</text>
</comment>
<sequence>MPIHSPIQYAPEECSQQTAYNKRVGILASHNGALFELGSAVELFGLARPEFDNWYHCQVISLASSPLNYTAGVGIHAHTVSDFSGYDLIVVPHWSTAEKPHHNSPAHRHLKAAAAAGCQIISFCSGAFLLAECGLLDGKKATTHWRFSERFQQRFGQVQFAKDVLYVFDGQIGCSAGSAAGLDLGLEVIRQDHGYQIANQVARRLVISAQRQGGQSQFVETPMQKTPSKFSATLDWALANLDRDIDIDRLAEKANMSRRTFDRKFRASFQLSANQWLIMQRLNMAKQRLEESNLPLDRIAEQTGFNNAITLRHHFNKILGISPSGYRAQFAKTQ</sequence>
<dbReference type="SMART" id="SM00342">
    <property type="entry name" value="HTH_ARAC"/>
    <property type="match status" value="1"/>
</dbReference>
<evidence type="ECO:0000259" key="4">
    <source>
        <dbReference type="PROSITE" id="PS01124"/>
    </source>
</evidence>
<keyword evidence="3" id="KW-0804">Transcription</keyword>
<evidence type="ECO:0000313" key="5">
    <source>
        <dbReference type="EMBL" id="GAA4937550.1"/>
    </source>
</evidence>
<dbReference type="PANTHER" id="PTHR43130">
    <property type="entry name" value="ARAC-FAMILY TRANSCRIPTIONAL REGULATOR"/>
    <property type="match status" value="1"/>
</dbReference>
<organism evidence="5 6">
    <name type="scientific">Halioxenophilus aromaticivorans</name>
    <dbReference type="NCBI Taxonomy" id="1306992"/>
    <lineage>
        <taxon>Bacteria</taxon>
        <taxon>Pseudomonadati</taxon>
        <taxon>Pseudomonadota</taxon>
        <taxon>Gammaproteobacteria</taxon>
        <taxon>Alteromonadales</taxon>
        <taxon>Alteromonadaceae</taxon>
        <taxon>Halioxenophilus</taxon>
    </lineage>
</organism>
<feature type="domain" description="HTH araC/xylS-type" evidence="4">
    <location>
        <begin position="231"/>
        <end position="329"/>
    </location>
</feature>
<dbReference type="CDD" id="cd03137">
    <property type="entry name" value="GATase1_AraC_1"/>
    <property type="match status" value="1"/>
</dbReference>
<evidence type="ECO:0000256" key="1">
    <source>
        <dbReference type="ARBA" id="ARBA00023015"/>
    </source>
</evidence>
<dbReference type="GO" id="GO:0043565">
    <property type="term" value="F:sequence-specific DNA binding"/>
    <property type="evidence" value="ECO:0007669"/>
    <property type="project" value="InterPro"/>
</dbReference>
<dbReference type="EMBL" id="BAABLX010000009">
    <property type="protein sequence ID" value="GAA4937550.1"/>
    <property type="molecule type" value="Genomic_DNA"/>
</dbReference>
<keyword evidence="1" id="KW-0805">Transcription regulation</keyword>
<evidence type="ECO:0000256" key="2">
    <source>
        <dbReference type="ARBA" id="ARBA00023125"/>
    </source>
</evidence>
<dbReference type="PROSITE" id="PS01124">
    <property type="entry name" value="HTH_ARAC_FAMILY_2"/>
    <property type="match status" value="1"/>
</dbReference>
<dbReference type="SUPFAM" id="SSF46689">
    <property type="entry name" value="Homeodomain-like"/>
    <property type="match status" value="2"/>
</dbReference>
<dbReference type="InterPro" id="IPR029062">
    <property type="entry name" value="Class_I_gatase-like"/>
</dbReference>
<dbReference type="InterPro" id="IPR018062">
    <property type="entry name" value="HTH_AraC-typ_CS"/>
</dbReference>
<dbReference type="Gene3D" id="1.10.10.60">
    <property type="entry name" value="Homeodomain-like"/>
    <property type="match status" value="1"/>
</dbReference>
<keyword evidence="6" id="KW-1185">Reference proteome</keyword>
<keyword evidence="2" id="KW-0238">DNA-binding</keyword>
<proteinExistence type="predicted"/>
<protein>
    <submittedName>
        <fullName evidence="5">Transcriptional regulator FtrA</fullName>
    </submittedName>
</protein>
<gene>
    <name evidence="5" type="primary">ftrA</name>
    <name evidence="5" type="ORF">GCM10025791_14060</name>
</gene>
<evidence type="ECO:0000313" key="6">
    <source>
        <dbReference type="Proteomes" id="UP001409585"/>
    </source>
</evidence>
<accession>A0AAV3U0Q3</accession>
<dbReference type="InterPro" id="IPR018060">
    <property type="entry name" value="HTH_AraC"/>
</dbReference>
<dbReference type="Pfam" id="PF01965">
    <property type="entry name" value="DJ-1_PfpI"/>
    <property type="match status" value="1"/>
</dbReference>
<dbReference type="RefSeq" id="WP_345419250.1">
    <property type="nucleotide sequence ID" value="NZ_AP031496.1"/>
</dbReference>
<dbReference type="InterPro" id="IPR002818">
    <property type="entry name" value="DJ-1/PfpI"/>
</dbReference>
<dbReference type="SUPFAM" id="SSF52317">
    <property type="entry name" value="Class I glutamine amidotransferase-like"/>
    <property type="match status" value="1"/>
</dbReference>